<gene>
    <name evidence="2" type="ORF">C2845_PM06G07100</name>
</gene>
<evidence type="ECO:0000313" key="3">
    <source>
        <dbReference type="Proteomes" id="UP000275267"/>
    </source>
</evidence>
<dbReference type="EMBL" id="PQIB02000009">
    <property type="protein sequence ID" value="RLM99759.1"/>
    <property type="molecule type" value="Genomic_DNA"/>
</dbReference>
<feature type="domain" description="DUF1618" evidence="1">
    <location>
        <begin position="190"/>
        <end position="261"/>
    </location>
</feature>
<dbReference type="Pfam" id="PF07762">
    <property type="entry name" value="DUF1618"/>
    <property type="match status" value="1"/>
</dbReference>
<dbReference type="Proteomes" id="UP000275267">
    <property type="component" value="Unassembled WGS sequence"/>
</dbReference>
<evidence type="ECO:0000259" key="1">
    <source>
        <dbReference type="Pfam" id="PF07762"/>
    </source>
</evidence>
<dbReference type="PANTHER" id="PTHR33086">
    <property type="entry name" value="OS05G0468200 PROTEIN-RELATED"/>
    <property type="match status" value="1"/>
</dbReference>
<protein>
    <recommendedName>
        <fullName evidence="1">DUF1618 domain-containing protein</fullName>
    </recommendedName>
</protein>
<proteinExistence type="predicted"/>
<name>A0A3L6RA99_PANMI</name>
<accession>A0A3L6RA99</accession>
<dbReference type="OrthoDB" id="690115at2759"/>
<dbReference type="PANTHER" id="PTHR33086:SF46">
    <property type="entry name" value="EXPRESSED PROTEIN"/>
    <property type="match status" value="1"/>
</dbReference>
<sequence length="265" mass="28147">MPAAAQEPWSILAAIPEVAMDKKAAKRAFPPGAGAFVAFDEPPRPSVLTVTPHFSLPACIGSYPYVAAADRSGLLLLCGTHPMSTDSVMVSYHVCDAVTGEVVTLPHPPGIMAFYGANIGLIVKGDAGCMIAALQSGRCHGVETGAAVLLSYKVGDCRKWREREIAACSPRIPRDWFPEGVVSHGGMLWWVDLSHGLLACDPFADEPELLHVPLPTVADELPADSRINRGALGCVKVSGGRLRYVRIHGGLDAPVVSMWMIVVST</sequence>
<organism evidence="2 3">
    <name type="scientific">Panicum miliaceum</name>
    <name type="common">Proso millet</name>
    <name type="synonym">Broomcorn millet</name>
    <dbReference type="NCBI Taxonomy" id="4540"/>
    <lineage>
        <taxon>Eukaryota</taxon>
        <taxon>Viridiplantae</taxon>
        <taxon>Streptophyta</taxon>
        <taxon>Embryophyta</taxon>
        <taxon>Tracheophyta</taxon>
        <taxon>Spermatophyta</taxon>
        <taxon>Magnoliopsida</taxon>
        <taxon>Liliopsida</taxon>
        <taxon>Poales</taxon>
        <taxon>Poaceae</taxon>
        <taxon>PACMAD clade</taxon>
        <taxon>Panicoideae</taxon>
        <taxon>Panicodae</taxon>
        <taxon>Paniceae</taxon>
        <taxon>Panicinae</taxon>
        <taxon>Panicum</taxon>
        <taxon>Panicum sect. Panicum</taxon>
    </lineage>
</organism>
<dbReference type="AlphaFoldDB" id="A0A3L6RA99"/>
<keyword evidence="3" id="KW-1185">Reference proteome</keyword>
<reference evidence="3" key="1">
    <citation type="journal article" date="2019" name="Nat. Commun.">
        <title>The genome of broomcorn millet.</title>
        <authorList>
            <person name="Zou C."/>
            <person name="Miki D."/>
            <person name="Li D."/>
            <person name="Tang Q."/>
            <person name="Xiao L."/>
            <person name="Rajput S."/>
            <person name="Deng P."/>
            <person name="Jia W."/>
            <person name="Huang R."/>
            <person name="Zhang M."/>
            <person name="Sun Y."/>
            <person name="Hu J."/>
            <person name="Fu X."/>
            <person name="Schnable P.S."/>
            <person name="Li F."/>
            <person name="Zhang H."/>
            <person name="Feng B."/>
            <person name="Zhu X."/>
            <person name="Liu R."/>
            <person name="Schnable J.C."/>
            <person name="Zhu J.-K."/>
            <person name="Zhang H."/>
        </authorList>
    </citation>
    <scope>NUCLEOTIDE SEQUENCE [LARGE SCALE GENOMIC DNA]</scope>
</reference>
<evidence type="ECO:0000313" key="2">
    <source>
        <dbReference type="EMBL" id="RLM99759.1"/>
    </source>
</evidence>
<comment type="caution">
    <text evidence="2">The sequence shown here is derived from an EMBL/GenBank/DDBJ whole genome shotgun (WGS) entry which is preliminary data.</text>
</comment>
<dbReference type="InterPro" id="IPR011676">
    <property type="entry name" value="DUF1618"/>
</dbReference>